<dbReference type="Proteomes" id="UP000007266">
    <property type="component" value="Linkage group 7"/>
</dbReference>
<keyword evidence="3" id="KW-1015">Disulfide bond</keyword>
<evidence type="ECO:0000259" key="4">
    <source>
        <dbReference type="PROSITE" id="PS50835"/>
    </source>
</evidence>
<feature type="domain" description="Ig-like" evidence="4">
    <location>
        <begin position="1"/>
        <end position="106"/>
    </location>
</feature>
<evidence type="ECO:0000256" key="2">
    <source>
        <dbReference type="ARBA" id="ARBA00023136"/>
    </source>
</evidence>
<protein>
    <recommendedName>
        <fullName evidence="4">Ig-like domain-containing protein</fullName>
    </recommendedName>
</protein>
<dbReference type="SUPFAM" id="SSF48726">
    <property type="entry name" value="Immunoglobulin"/>
    <property type="match status" value="1"/>
</dbReference>
<dbReference type="EMBL" id="KQ971354">
    <property type="protein sequence ID" value="KYB26421.1"/>
    <property type="molecule type" value="Genomic_DNA"/>
</dbReference>
<dbReference type="PROSITE" id="PS50835">
    <property type="entry name" value="IG_LIKE"/>
    <property type="match status" value="2"/>
</dbReference>
<proteinExistence type="predicted"/>
<dbReference type="InterPro" id="IPR013783">
    <property type="entry name" value="Ig-like_fold"/>
</dbReference>
<dbReference type="Pfam" id="PF08205">
    <property type="entry name" value="C2-set_2"/>
    <property type="match status" value="1"/>
</dbReference>
<evidence type="ECO:0000313" key="6">
    <source>
        <dbReference type="Proteomes" id="UP000007266"/>
    </source>
</evidence>
<dbReference type="InterPro" id="IPR007110">
    <property type="entry name" value="Ig-like_dom"/>
</dbReference>
<evidence type="ECO:0000313" key="5">
    <source>
        <dbReference type="EMBL" id="KYB26421.1"/>
    </source>
</evidence>
<dbReference type="STRING" id="7070.A0A139WEY7"/>
<organism evidence="5 6">
    <name type="scientific">Tribolium castaneum</name>
    <name type="common">Red flour beetle</name>
    <dbReference type="NCBI Taxonomy" id="7070"/>
    <lineage>
        <taxon>Eukaryota</taxon>
        <taxon>Metazoa</taxon>
        <taxon>Ecdysozoa</taxon>
        <taxon>Arthropoda</taxon>
        <taxon>Hexapoda</taxon>
        <taxon>Insecta</taxon>
        <taxon>Pterygota</taxon>
        <taxon>Neoptera</taxon>
        <taxon>Endopterygota</taxon>
        <taxon>Coleoptera</taxon>
        <taxon>Polyphaga</taxon>
        <taxon>Cucujiformia</taxon>
        <taxon>Tenebrionidae</taxon>
        <taxon>Tenebrionidae incertae sedis</taxon>
        <taxon>Tribolium</taxon>
    </lineage>
</organism>
<dbReference type="PANTHER" id="PTHR21261">
    <property type="entry name" value="BEAT PROTEIN"/>
    <property type="match status" value="1"/>
</dbReference>
<keyword evidence="2" id="KW-0472">Membrane</keyword>
<reference evidence="5 6" key="1">
    <citation type="journal article" date="2008" name="Nature">
        <title>The genome of the model beetle and pest Tribolium castaneum.</title>
        <authorList>
            <consortium name="Tribolium Genome Sequencing Consortium"/>
            <person name="Richards S."/>
            <person name="Gibbs R.A."/>
            <person name="Weinstock G.M."/>
            <person name="Brown S.J."/>
            <person name="Denell R."/>
            <person name="Beeman R.W."/>
            <person name="Gibbs R."/>
            <person name="Beeman R.W."/>
            <person name="Brown S.J."/>
            <person name="Bucher G."/>
            <person name="Friedrich M."/>
            <person name="Grimmelikhuijzen C.J."/>
            <person name="Klingler M."/>
            <person name="Lorenzen M."/>
            <person name="Richards S."/>
            <person name="Roth S."/>
            <person name="Schroder R."/>
            <person name="Tautz D."/>
            <person name="Zdobnov E.M."/>
            <person name="Muzny D."/>
            <person name="Gibbs R.A."/>
            <person name="Weinstock G.M."/>
            <person name="Attaway T."/>
            <person name="Bell S."/>
            <person name="Buhay C.J."/>
            <person name="Chandrabose M.N."/>
            <person name="Chavez D."/>
            <person name="Clerk-Blankenburg K.P."/>
            <person name="Cree A."/>
            <person name="Dao M."/>
            <person name="Davis C."/>
            <person name="Chacko J."/>
            <person name="Dinh H."/>
            <person name="Dugan-Rocha S."/>
            <person name="Fowler G."/>
            <person name="Garner T.T."/>
            <person name="Garnes J."/>
            <person name="Gnirke A."/>
            <person name="Hawes A."/>
            <person name="Hernandez J."/>
            <person name="Hines S."/>
            <person name="Holder M."/>
            <person name="Hume J."/>
            <person name="Jhangiani S.N."/>
            <person name="Joshi V."/>
            <person name="Khan Z.M."/>
            <person name="Jackson L."/>
            <person name="Kovar C."/>
            <person name="Kowis A."/>
            <person name="Lee S."/>
            <person name="Lewis L.R."/>
            <person name="Margolis J."/>
            <person name="Morgan M."/>
            <person name="Nazareth L.V."/>
            <person name="Nguyen N."/>
            <person name="Okwuonu G."/>
            <person name="Parker D."/>
            <person name="Richards S."/>
            <person name="Ruiz S.J."/>
            <person name="Santibanez J."/>
            <person name="Savard J."/>
            <person name="Scherer S.E."/>
            <person name="Schneider B."/>
            <person name="Sodergren E."/>
            <person name="Tautz D."/>
            <person name="Vattahil S."/>
            <person name="Villasana D."/>
            <person name="White C.S."/>
            <person name="Wright R."/>
            <person name="Park Y."/>
            <person name="Beeman R.W."/>
            <person name="Lord J."/>
            <person name="Oppert B."/>
            <person name="Lorenzen M."/>
            <person name="Brown S."/>
            <person name="Wang L."/>
            <person name="Savard J."/>
            <person name="Tautz D."/>
            <person name="Richards S."/>
            <person name="Weinstock G."/>
            <person name="Gibbs R.A."/>
            <person name="Liu Y."/>
            <person name="Worley K."/>
            <person name="Weinstock G."/>
            <person name="Elsik C.G."/>
            <person name="Reese J.T."/>
            <person name="Elhaik E."/>
            <person name="Landan G."/>
            <person name="Graur D."/>
            <person name="Arensburger P."/>
            <person name="Atkinson P."/>
            <person name="Beeman R.W."/>
            <person name="Beidler J."/>
            <person name="Brown S.J."/>
            <person name="Demuth J.P."/>
            <person name="Drury D.W."/>
            <person name="Du Y.Z."/>
            <person name="Fujiwara H."/>
            <person name="Lorenzen M."/>
            <person name="Maselli V."/>
            <person name="Osanai M."/>
            <person name="Park Y."/>
            <person name="Robertson H.M."/>
            <person name="Tu Z."/>
            <person name="Wang J.J."/>
            <person name="Wang S."/>
            <person name="Richards S."/>
            <person name="Song H."/>
            <person name="Zhang L."/>
            <person name="Sodergren E."/>
            <person name="Werner D."/>
            <person name="Stanke M."/>
            <person name="Morgenstern B."/>
            <person name="Solovyev V."/>
            <person name="Kosarev P."/>
            <person name="Brown G."/>
            <person name="Chen H.C."/>
            <person name="Ermolaeva O."/>
            <person name="Hlavina W."/>
            <person name="Kapustin Y."/>
            <person name="Kiryutin B."/>
            <person name="Kitts P."/>
            <person name="Maglott D."/>
            <person name="Pruitt K."/>
            <person name="Sapojnikov V."/>
            <person name="Souvorov A."/>
            <person name="Mackey A.J."/>
            <person name="Waterhouse R.M."/>
            <person name="Wyder S."/>
            <person name="Zdobnov E.M."/>
            <person name="Zdobnov E.M."/>
            <person name="Wyder S."/>
            <person name="Kriventseva E.V."/>
            <person name="Kadowaki T."/>
            <person name="Bork P."/>
            <person name="Aranda M."/>
            <person name="Bao R."/>
            <person name="Beermann A."/>
            <person name="Berns N."/>
            <person name="Bolognesi R."/>
            <person name="Bonneton F."/>
            <person name="Bopp D."/>
            <person name="Brown S.J."/>
            <person name="Bucher G."/>
            <person name="Butts T."/>
            <person name="Chaumot A."/>
            <person name="Denell R.E."/>
            <person name="Ferrier D.E."/>
            <person name="Friedrich M."/>
            <person name="Gordon C.M."/>
            <person name="Jindra M."/>
            <person name="Klingler M."/>
            <person name="Lan Q."/>
            <person name="Lattorff H.M."/>
            <person name="Laudet V."/>
            <person name="von Levetsow C."/>
            <person name="Liu Z."/>
            <person name="Lutz R."/>
            <person name="Lynch J.A."/>
            <person name="da Fonseca R.N."/>
            <person name="Posnien N."/>
            <person name="Reuter R."/>
            <person name="Roth S."/>
            <person name="Savard J."/>
            <person name="Schinko J.B."/>
            <person name="Schmitt C."/>
            <person name="Schoppmeier M."/>
            <person name="Schroder R."/>
            <person name="Shippy T.D."/>
            <person name="Simonnet F."/>
            <person name="Marques-Souza H."/>
            <person name="Tautz D."/>
            <person name="Tomoyasu Y."/>
            <person name="Trauner J."/>
            <person name="Van der Zee M."/>
            <person name="Vervoort M."/>
            <person name="Wittkopp N."/>
            <person name="Wimmer E.A."/>
            <person name="Yang X."/>
            <person name="Jones A.K."/>
            <person name="Sattelle D.B."/>
            <person name="Ebert P.R."/>
            <person name="Nelson D."/>
            <person name="Scott J.G."/>
            <person name="Beeman R.W."/>
            <person name="Muthukrishnan S."/>
            <person name="Kramer K.J."/>
            <person name="Arakane Y."/>
            <person name="Beeman R.W."/>
            <person name="Zhu Q."/>
            <person name="Hogenkamp D."/>
            <person name="Dixit R."/>
            <person name="Oppert B."/>
            <person name="Jiang H."/>
            <person name="Zou Z."/>
            <person name="Marshall J."/>
            <person name="Elpidina E."/>
            <person name="Vinokurov K."/>
            <person name="Oppert C."/>
            <person name="Zou Z."/>
            <person name="Evans J."/>
            <person name="Lu Z."/>
            <person name="Zhao P."/>
            <person name="Sumathipala N."/>
            <person name="Altincicek B."/>
            <person name="Vilcinskas A."/>
            <person name="Williams M."/>
            <person name="Hultmark D."/>
            <person name="Hetru C."/>
            <person name="Jiang H."/>
            <person name="Grimmelikhuijzen C.J."/>
            <person name="Hauser F."/>
            <person name="Cazzamali G."/>
            <person name="Williamson M."/>
            <person name="Park Y."/>
            <person name="Li B."/>
            <person name="Tanaka Y."/>
            <person name="Predel R."/>
            <person name="Neupert S."/>
            <person name="Schachtner J."/>
            <person name="Verleyen P."/>
            <person name="Raible F."/>
            <person name="Bork P."/>
            <person name="Friedrich M."/>
            <person name="Walden K.K."/>
            <person name="Robertson H.M."/>
            <person name="Angeli S."/>
            <person name="Foret S."/>
            <person name="Bucher G."/>
            <person name="Schuetz S."/>
            <person name="Maleszka R."/>
            <person name="Wimmer E.A."/>
            <person name="Beeman R.W."/>
            <person name="Lorenzen M."/>
            <person name="Tomoyasu Y."/>
            <person name="Miller S.C."/>
            <person name="Grossmann D."/>
            <person name="Bucher G."/>
        </authorList>
    </citation>
    <scope>NUCLEOTIDE SEQUENCE [LARGE SCALE GENOMIC DNA]</scope>
    <source>
        <strain evidence="5 6">Georgia GA2</strain>
    </source>
</reference>
<comment type="subcellular location">
    <subcellularLocation>
        <location evidence="1">Membrane</location>
        <topology evidence="1">Single-pass membrane protein</topology>
    </subcellularLocation>
</comment>
<dbReference type="FunCoup" id="A0A139WEY7">
    <property type="interactions" value="66"/>
</dbReference>
<evidence type="ECO:0000256" key="1">
    <source>
        <dbReference type="ARBA" id="ARBA00004167"/>
    </source>
</evidence>
<dbReference type="AlphaFoldDB" id="A0A139WEY7"/>
<reference evidence="5 6" key="2">
    <citation type="journal article" date="2010" name="Nucleic Acids Res.">
        <title>BeetleBase in 2010: revisions to provide comprehensive genomic information for Tribolium castaneum.</title>
        <authorList>
            <person name="Kim H.S."/>
            <person name="Murphy T."/>
            <person name="Xia J."/>
            <person name="Caragea D."/>
            <person name="Park Y."/>
            <person name="Beeman R.W."/>
            <person name="Lorenzen M.D."/>
            <person name="Butcher S."/>
            <person name="Manak J.R."/>
            <person name="Brown S.J."/>
        </authorList>
    </citation>
    <scope>GENOME REANNOTATION</scope>
    <source>
        <strain evidence="5 6">Georgia GA2</strain>
    </source>
</reference>
<dbReference type="InterPro" id="IPR003599">
    <property type="entry name" value="Ig_sub"/>
</dbReference>
<dbReference type="FunFam" id="2.60.40.10:FF:000437">
    <property type="entry name" value="Beat-IIIc, isoform A"/>
    <property type="match status" value="1"/>
</dbReference>
<name>A0A139WEY7_TRICA</name>
<dbReference type="OMA" id="CGKVRRA"/>
<sequence length="288" mass="32697">MYIKVPEAVRVGDSVTLACDYDLEAAALYTIKWYRYDSEFYRYVPKESPPSRVFVMSHLNVDRLNSLQYDIKNEHLAPSVSRSNSTVVTLTDVKRETSGEFKCEVSADAPRFHTDIRAAHLLVADVPDEGPVLRTEVQEKSIGARIKANCTTPGSYPPMNITWFINDVEVQPKYGIDIHDSVERYDALPGLETVRSMISINASLELFKNGKMKIRCMATMFTLYRKTQESELHDDAPQLALIMVPTTLSSEGKGIFFSSGPEKQHISNILLTVLLFYVHLHAWLRKFQ</sequence>
<gene>
    <name evidence="5" type="primary">AUGUSTUS-3.0.2_33775</name>
    <name evidence="5" type="ORF">TcasGA2_TC033775</name>
</gene>
<accession>A0A139WEY7</accession>
<dbReference type="Gene3D" id="2.60.40.10">
    <property type="entry name" value="Immunoglobulins"/>
    <property type="match status" value="2"/>
</dbReference>
<keyword evidence="6" id="KW-1185">Reference proteome</keyword>
<dbReference type="SMART" id="SM00409">
    <property type="entry name" value="IG"/>
    <property type="match status" value="2"/>
</dbReference>
<dbReference type="InterPro" id="IPR036179">
    <property type="entry name" value="Ig-like_dom_sf"/>
</dbReference>
<dbReference type="InParanoid" id="A0A139WEY7"/>
<dbReference type="GO" id="GO:0016020">
    <property type="term" value="C:membrane"/>
    <property type="evidence" value="ECO:0007669"/>
    <property type="project" value="UniProtKB-SubCell"/>
</dbReference>
<evidence type="ECO:0000256" key="3">
    <source>
        <dbReference type="ARBA" id="ARBA00023157"/>
    </source>
</evidence>
<dbReference type="InterPro" id="IPR013162">
    <property type="entry name" value="CD80_C2-set"/>
</dbReference>
<feature type="domain" description="Ig-like" evidence="4">
    <location>
        <begin position="131"/>
        <end position="233"/>
    </location>
</feature>
<dbReference type="PANTHER" id="PTHR21261:SF17">
    <property type="entry name" value="BEAT VI"/>
    <property type="match status" value="1"/>
</dbReference>